<organism evidence="4 5">
    <name type="scientific">Myxacorys almedinensis A</name>
    <dbReference type="NCBI Taxonomy" id="2690445"/>
    <lineage>
        <taxon>Bacteria</taxon>
        <taxon>Bacillati</taxon>
        <taxon>Cyanobacteriota</taxon>
        <taxon>Cyanophyceae</taxon>
        <taxon>Leptolyngbyales</taxon>
        <taxon>Leptolyngbyaceae</taxon>
        <taxon>Myxacorys</taxon>
        <taxon>Myxacorys almedinensis</taxon>
    </lineage>
</organism>
<evidence type="ECO:0000313" key="4">
    <source>
        <dbReference type="EMBL" id="NDJ17133.1"/>
    </source>
</evidence>
<sequence>MRRFSIRSFSTFFLSASLAASVGVLGNSFVFSSSRSSAIAQTAQPLTIRGNSTEANARTGVVVVKGNVQINYPSRQIQATSAQAVYFSNERRIVLSGDVYVLQQGNSLRGEQITYLVDEGRFLALPQTNRQVEAIYMITEAPTSPTVPATPNTPAIPRPAPTPFSAQPEFPSPAPNR</sequence>
<evidence type="ECO:0000259" key="3">
    <source>
        <dbReference type="Pfam" id="PF03968"/>
    </source>
</evidence>
<evidence type="ECO:0000256" key="2">
    <source>
        <dbReference type="SAM" id="SignalP"/>
    </source>
</evidence>
<dbReference type="Gene3D" id="2.60.450.10">
    <property type="entry name" value="Lipopolysaccharide (LPS) transport protein A like domain"/>
    <property type="match status" value="1"/>
</dbReference>
<feature type="chain" id="PRO_5035175064" evidence="2">
    <location>
        <begin position="20"/>
        <end position="177"/>
    </location>
</feature>
<dbReference type="EMBL" id="WVIE01000007">
    <property type="protein sequence ID" value="NDJ17133.1"/>
    <property type="molecule type" value="Genomic_DNA"/>
</dbReference>
<dbReference type="Pfam" id="PF03968">
    <property type="entry name" value="LptD_N"/>
    <property type="match status" value="1"/>
</dbReference>
<feature type="region of interest" description="Disordered" evidence="1">
    <location>
        <begin position="145"/>
        <end position="177"/>
    </location>
</feature>
<dbReference type="Proteomes" id="UP000646053">
    <property type="component" value="Unassembled WGS sequence"/>
</dbReference>
<dbReference type="AlphaFoldDB" id="A0A8J8CHW5"/>
<feature type="signal peptide" evidence="2">
    <location>
        <begin position="1"/>
        <end position="19"/>
    </location>
</feature>
<evidence type="ECO:0000313" key="5">
    <source>
        <dbReference type="Proteomes" id="UP000646053"/>
    </source>
</evidence>
<name>A0A8J8CHW5_9CYAN</name>
<gene>
    <name evidence="4" type="ORF">GS601_07500</name>
</gene>
<feature type="domain" description="Organic solvent tolerance-like N-terminal" evidence="3">
    <location>
        <begin position="73"/>
        <end position="120"/>
    </location>
</feature>
<accession>A0A8J8CHW5</accession>
<comment type="caution">
    <text evidence="4">The sequence shown here is derived from an EMBL/GenBank/DDBJ whole genome shotgun (WGS) entry which is preliminary data.</text>
</comment>
<protein>
    <submittedName>
        <fullName evidence="4">OstA-like family protein</fullName>
    </submittedName>
</protein>
<keyword evidence="5" id="KW-1185">Reference proteome</keyword>
<proteinExistence type="predicted"/>
<reference evidence="4" key="1">
    <citation type="submission" date="2019-12" db="EMBL/GenBank/DDBJ databases">
        <title>High-Quality draft genome sequences of three cyanobacteria isolated from the limestone walls of the Old Cathedral of Coimbra.</title>
        <authorList>
            <person name="Tiago I."/>
            <person name="Soares F."/>
            <person name="Portugal A."/>
        </authorList>
    </citation>
    <scope>NUCLEOTIDE SEQUENCE</scope>
    <source>
        <strain evidence="4">A</strain>
    </source>
</reference>
<keyword evidence="2" id="KW-0732">Signal</keyword>
<dbReference type="InterPro" id="IPR005653">
    <property type="entry name" value="OstA-like_N"/>
</dbReference>
<evidence type="ECO:0000256" key="1">
    <source>
        <dbReference type="SAM" id="MobiDB-lite"/>
    </source>
</evidence>